<dbReference type="GO" id="GO:0022627">
    <property type="term" value="C:cytosolic small ribosomal subunit"/>
    <property type="evidence" value="ECO:0007669"/>
    <property type="project" value="TreeGrafter"/>
</dbReference>
<dbReference type="GO" id="GO:0003735">
    <property type="term" value="F:structural constituent of ribosome"/>
    <property type="evidence" value="ECO:0007669"/>
    <property type="project" value="InterPro"/>
</dbReference>
<dbReference type="Gene3D" id="3.30.860.10">
    <property type="entry name" value="30s Ribosomal Protein S19, Chain A"/>
    <property type="match status" value="1"/>
</dbReference>
<comment type="caution">
    <text evidence="4">The sequence shown here is derived from an EMBL/GenBank/DDBJ whole genome shotgun (WGS) entry which is preliminary data.</text>
</comment>
<reference evidence="4" key="2">
    <citation type="journal article" date="2014" name="ISME J.">
        <title>Microbial stratification in low pH oxic and suboxic macroscopic growths along an acid mine drainage.</title>
        <authorList>
            <person name="Mendez-Garcia C."/>
            <person name="Mesa V."/>
            <person name="Sprenger R.R."/>
            <person name="Richter M."/>
            <person name="Diez M.S."/>
            <person name="Solano J."/>
            <person name="Bargiela R."/>
            <person name="Golyshina O.V."/>
            <person name="Manteca A."/>
            <person name="Ramos J.L."/>
            <person name="Gallego J.R."/>
            <person name="Llorente I."/>
            <person name="Martins Dos Santos V.A."/>
            <person name="Jensen O.N."/>
            <person name="Pelaez A.I."/>
            <person name="Sanchez J."/>
            <person name="Ferrer M."/>
        </authorList>
    </citation>
    <scope>NUCLEOTIDE SEQUENCE</scope>
</reference>
<dbReference type="InterPro" id="IPR020934">
    <property type="entry name" value="Ribosomal_uS19_CS"/>
</dbReference>
<organism evidence="4">
    <name type="scientific">mine drainage metagenome</name>
    <dbReference type="NCBI Taxonomy" id="410659"/>
    <lineage>
        <taxon>unclassified sequences</taxon>
        <taxon>metagenomes</taxon>
        <taxon>ecological metagenomes</taxon>
    </lineage>
</organism>
<dbReference type="GO" id="GO:0006412">
    <property type="term" value="P:translation"/>
    <property type="evidence" value="ECO:0007669"/>
    <property type="project" value="InterPro"/>
</dbReference>
<dbReference type="InterPro" id="IPR005713">
    <property type="entry name" value="Ribosomal_uS19_euk/arc"/>
</dbReference>
<dbReference type="SUPFAM" id="SSF54570">
    <property type="entry name" value="Ribosomal protein S19"/>
    <property type="match status" value="1"/>
</dbReference>
<comment type="similarity">
    <text evidence="1">Belongs to the universal ribosomal protein uS19 family.</text>
</comment>
<keyword evidence="3" id="KW-0687">Ribonucleoprotein</keyword>
<dbReference type="GO" id="GO:0000028">
    <property type="term" value="P:ribosomal small subunit assembly"/>
    <property type="evidence" value="ECO:0007669"/>
    <property type="project" value="TreeGrafter"/>
</dbReference>
<dbReference type="NCBIfam" id="TIGR01025">
    <property type="entry name" value="uS19_arch"/>
    <property type="match status" value="1"/>
</dbReference>
<evidence type="ECO:0000256" key="2">
    <source>
        <dbReference type="ARBA" id="ARBA00022980"/>
    </source>
</evidence>
<accession>T1AJW7</accession>
<dbReference type="PRINTS" id="PR00975">
    <property type="entry name" value="RIBOSOMALS19"/>
</dbReference>
<protein>
    <submittedName>
        <fullName evidence="4">Ribosomal protein S15, eukaryotic/archaeal</fullName>
    </submittedName>
</protein>
<dbReference type="InterPro" id="IPR002222">
    <property type="entry name" value="Ribosomal_uS19"/>
</dbReference>
<dbReference type="Pfam" id="PF00203">
    <property type="entry name" value="Ribosomal_S19"/>
    <property type="match status" value="1"/>
</dbReference>
<dbReference type="PIRSF" id="PIRSF002144">
    <property type="entry name" value="Ribosomal_S19"/>
    <property type="match status" value="1"/>
</dbReference>
<reference evidence="4" key="1">
    <citation type="submission" date="2013-08" db="EMBL/GenBank/DDBJ databases">
        <authorList>
            <person name="Mendez C."/>
            <person name="Richter M."/>
            <person name="Ferrer M."/>
            <person name="Sanchez J."/>
        </authorList>
    </citation>
    <scope>NUCLEOTIDE SEQUENCE</scope>
</reference>
<dbReference type="HAMAP" id="MF_00531">
    <property type="entry name" value="Ribosomal_uS19"/>
    <property type="match status" value="1"/>
</dbReference>
<gene>
    <name evidence="4" type="ORF">B2A_04725</name>
</gene>
<evidence type="ECO:0000256" key="3">
    <source>
        <dbReference type="ARBA" id="ARBA00023274"/>
    </source>
</evidence>
<name>T1AJW7_9ZZZZ</name>
<proteinExistence type="inferred from homology"/>
<dbReference type="AlphaFoldDB" id="T1AJW7"/>
<dbReference type="EMBL" id="AUZZ01003201">
    <property type="protein sequence ID" value="EQD57597.1"/>
    <property type="molecule type" value="Genomic_DNA"/>
</dbReference>
<dbReference type="PANTHER" id="PTHR11880:SF2">
    <property type="entry name" value="SMALL RIBOSOMAL SUBUNIT PROTEIN US19"/>
    <property type="match status" value="1"/>
</dbReference>
<dbReference type="PROSITE" id="PS00323">
    <property type="entry name" value="RIBOSOMAL_S19"/>
    <property type="match status" value="1"/>
</dbReference>
<sequence>EFSYRGRSLADLKGMSLEELATVLPARARRSIRRGFNTETLRFLDRMRSTPVEKVIRTHCRDALILPEHVGRRVAVHTGKEFKEIEVRPEMIGHYLGEFSITRRFEKHSGPGVGATRSSKFMPLK</sequence>
<dbReference type="GO" id="GO:0003723">
    <property type="term" value="F:RNA binding"/>
    <property type="evidence" value="ECO:0007669"/>
    <property type="project" value="InterPro"/>
</dbReference>
<dbReference type="NCBIfam" id="NF003121">
    <property type="entry name" value="PRK04038.1"/>
    <property type="match status" value="1"/>
</dbReference>
<evidence type="ECO:0000256" key="1">
    <source>
        <dbReference type="ARBA" id="ARBA00007345"/>
    </source>
</evidence>
<dbReference type="PANTHER" id="PTHR11880">
    <property type="entry name" value="RIBOSOMAL PROTEIN S19P FAMILY MEMBER"/>
    <property type="match status" value="1"/>
</dbReference>
<keyword evidence="2 4" id="KW-0689">Ribosomal protein</keyword>
<feature type="non-terminal residue" evidence="4">
    <location>
        <position position="1"/>
    </location>
</feature>
<dbReference type="InterPro" id="IPR023575">
    <property type="entry name" value="Ribosomal_uS19_SF"/>
</dbReference>
<evidence type="ECO:0000313" key="4">
    <source>
        <dbReference type="EMBL" id="EQD57597.1"/>
    </source>
</evidence>